<comment type="similarity">
    <text evidence="1">Belongs to the FAD-dependent oxidoreductase family.</text>
</comment>
<dbReference type="PRINTS" id="PR00368">
    <property type="entry name" value="FADPNR"/>
</dbReference>
<evidence type="ECO:0000313" key="6">
    <source>
        <dbReference type="EMBL" id="KAH7131848.1"/>
    </source>
</evidence>
<proteinExistence type="inferred from homology"/>
<evidence type="ECO:0000256" key="3">
    <source>
        <dbReference type="ARBA" id="ARBA00022827"/>
    </source>
</evidence>
<reference evidence="6" key="1">
    <citation type="journal article" date="2021" name="Nat. Commun.">
        <title>Genetic determinants of endophytism in the Arabidopsis root mycobiome.</title>
        <authorList>
            <person name="Mesny F."/>
            <person name="Miyauchi S."/>
            <person name="Thiergart T."/>
            <person name="Pickel B."/>
            <person name="Atanasova L."/>
            <person name="Karlsson M."/>
            <person name="Huettel B."/>
            <person name="Barry K.W."/>
            <person name="Haridas S."/>
            <person name="Chen C."/>
            <person name="Bauer D."/>
            <person name="Andreopoulos W."/>
            <person name="Pangilinan J."/>
            <person name="LaButti K."/>
            <person name="Riley R."/>
            <person name="Lipzen A."/>
            <person name="Clum A."/>
            <person name="Drula E."/>
            <person name="Henrissat B."/>
            <person name="Kohler A."/>
            <person name="Grigoriev I.V."/>
            <person name="Martin F.M."/>
            <person name="Hacquard S."/>
        </authorList>
    </citation>
    <scope>NUCLEOTIDE SEQUENCE</scope>
    <source>
        <strain evidence="6">MPI-CAGE-CH-0243</strain>
    </source>
</reference>
<name>A0A9P9E6A3_9PLEO</name>
<dbReference type="GO" id="GO:0050660">
    <property type="term" value="F:flavin adenine dinucleotide binding"/>
    <property type="evidence" value="ECO:0007669"/>
    <property type="project" value="TreeGrafter"/>
</dbReference>
<dbReference type="InterPro" id="IPR023753">
    <property type="entry name" value="FAD/NAD-binding_dom"/>
</dbReference>
<dbReference type="GO" id="GO:0005737">
    <property type="term" value="C:cytoplasm"/>
    <property type="evidence" value="ECO:0007669"/>
    <property type="project" value="TreeGrafter"/>
</dbReference>
<evidence type="ECO:0000256" key="1">
    <source>
        <dbReference type="ARBA" id="ARBA00006442"/>
    </source>
</evidence>
<dbReference type="InterPro" id="IPR036188">
    <property type="entry name" value="FAD/NAD-bd_sf"/>
</dbReference>
<dbReference type="OrthoDB" id="202203at2759"/>
<sequence>MPSKTILILGASISGLGTAHRMLKAAAKSPNFTRFKIVLVSPSTHLYWNFASPRAIIPGQIKEEQMFASIEDGFKKYNDTQFELVIGTAEDLDTEGKRVTVKVSEGGERNLGYDFLVIATGAQGKEHTPFKSVGSTEATRQHLREYQEKVKNAKTIVVAGAGVTGIEVAGELGAEYGREKEIIVICSSPTVLPSSPTFLSKYATLTLQSLNVAIRPNVKVLSTTTTPSNQTSLSLSTGEPLLADLYIPIFGLTPNSSFIPKAYKNEAGYPIVDTHLNLTPHKDIWAVGDILGIESAQAINSNRQSGYVAKSIVSLLSASNKALAPYKIPSSPFMGLQIGKKAGIGHYGNWRIPTWLVVRLRKDLFTDKLVPAVDGSFY</sequence>
<dbReference type="GO" id="GO:0004174">
    <property type="term" value="F:electron-transferring-flavoprotein dehydrogenase activity"/>
    <property type="evidence" value="ECO:0007669"/>
    <property type="project" value="TreeGrafter"/>
</dbReference>
<dbReference type="Proteomes" id="UP000700596">
    <property type="component" value="Unassembled WGS sequence"/>
</dbReference>
<organism evidence="6 7">
    <name type="scientific">Dendryphion nanum</name>
    <dbReference type="NCBI Taxonomy" id="256645"/>
    <lineage>
        <taxon>Eukaryota</taxon>
        <taxon>Fungi</taxon>
        <taxon>Dikarya</taxon>
        <taxon>Ascomycota</taxon>
        <taxon>Pezizomycotina</taxon>
        <taxon>Dothideomycetes</taxon>
        <taxon>Pleosporomycetidae</taxon>
        <taxon>Pleosporales</taxon>
        <taxon>Torulaceae</taxon>
        <taxon>Dendryphion</taxon>
    </lineage>
</organism>
<dbReference type="PANTHER" id="PTHR43735:SF3">
    <property type="entry name" value="FERROPTOSIS SUPPRESSOR PROTEIN 1"/>
    <property type="match status" value="1"/>
</dbReference>
<gene>
    <name evidence="6" type="ORF">B0J11DRAFT_576797</name>
</gene>
<dbReference type="Pfam" id="PF07992">
    <property type="entry name" value="Pyr_redox_2"/>
    <property type="match status" value="1"/>
</dbReference>
<keyword evidence="3" id="KW-0274">FAD</keyword>
<dbReference type="EMBL" id="JAGMWT010000003">
    <property type="protein sequence ID" value="KAH7131848.1"/>
    <property type="molecule type" value="Genomic_DNA"/>
</dbReference>
<dbReference type="Gene3D" id="3.50.50.100">
    <property type="match status" value="1"/>
</dbReference>
<dbReference type="PRINTS" id="PR00411">
    <property type="entry name" value="PNDRDTASEI"/>
</dbReference>
<keyword evidence="4" id="KW-0560">Oxidoreductase</keyword>
<evidence type="ECO:0000313" key="7">
    <source>
        <dbReference type="Proteomes" id="UP000700596"/>
    </source>
</evidence>
<evidence type="ECO:0000259" key="5">
    <source>
        <dbReference type="Pfam" id="PF07992"/>
    </source>
</evidence>
<dbReference type="PANTHER" id="PTHR43735">
    <property type="entry name" value="APOPTOSIS-INDUCING FACTOR 1"/>
    <property type="match status" value="1"/>
</dbReference>
<protein>
    <recommendedName>
        <fullName evidence="5">FAD/NAD(P)-binding domain-containing protein</fullName>
    </recommendedName>
</protein>
<evidence type="ECO:0000256" key="2">
    <source>
        <dbReference type="ARBA" id="ARBA00022630"/>
    </source>
</evidence>
<comment type="caution">
    <text evidence="6">The sequence shown here is derived from an EMBL/GenBank/DDBJ whole genome shotgun (WGS) entry which is preliminary data.</text>
</comment>
<keyword evidence="2" id="KW-0285">Flavoprotein</keyword>
<accession>A0A9P9E6A3</accession>
<evidence type="ECO:0000256" key="4">
    <source>
        <dbReference type="ARBA" id="ARBA00023002"/>
    </source>
</evidence>
<feature type="domain" description="FAD/NAD(P)-binding" evidence="5">
    <location>
        <begin position="5"/>
        <end position="297"/>
    </location>
</feature>
<dbReference type="SUPFAM" id="SSF51905">
    <property type="entry name" value="FAD/NAD(P)-binding domain"/>
    <property type="match status" value="1"/>
</dbReference>
<dbReference type="AlphaFoldDB" id="A0A9P9E6A3"/>
<keyword evidence="7" id="KW-1185">Reference proteome</keyword>